<dbReference type="PANTHER" id="PTHR31272:SF4">
    <property type="entry name" value="CYTOCHROME C-TYPE BIOGENESIS PROTEIN HI_1454-RELATED"/>
    <property type="match status" value="1"/>
</dbReference>
<feature type="transmembrane region" description="Helical" evidence="6">
    <location>
        <begin position="96"/>
        <end position="117"/>
    </location>
</feature>
<dbReference type="RefSeq" id="WP_074949579.1">
    <property type="nucleotide sequence ID" value="NZ_FPBV01000002.1"/>
</dbReference>
<feature type="transmembrane region" description="Helical" evidence="6">
    <location>
        <begin position="180"/>
        <end position="203"/>
    </location>
</feature>
<evidence type="ECO:0000256" key="5">
    <source>
        <dbReference type="ARBA" id="ARBA00023136"/>
    </source>
</evidence>
<comment type="subcellular location">
    <subcellularLocation>
        <location evidence="1">Membrane</location>
        <topology evidence="1">Multi-pass membrane protein</topology>
    </subcellularLocation>
</comment>
<gene>
    <name evidence="8" type="ORF">SAMN05421543_102189</name>
</gene>
<keyword evidence="3 6" id="KW-0812">Transmembrane</keyword>
<feature type="transmembrane region" description="Helical" evidence="6">
    <location>
        <begin position="6"/>
        <end position="27"/>
    </location>
</feature>
<accession>A0A1I7GGQ1</accession>
<dbReference type="InterPro" id="IPR003834">
    <property type="entry name" value="Cyt_c_assmbl_TM_dom"/>
</dbReference>
<evidence type="ECO:0000256" key="2">
    <source>
        <dbReference type="ARBA" id="ARBA00006143"/>
    </source>
</evidence>
<feature type="domain" description="Cytochrome C biogenesis protein transmembrane" evidence="7">
    <location>
        <begin position="10"/>
        <end position="224"/>
    </location>
</feature>
<reference evidence="9" key="1">
    <citation type="submission" date="2016-10" db="EMBL/GenBank/DDBJ databases">
        <authorList>
            <person name="Varghese N."/>
        </authorList>
    </citation>
    <scope>NUCLEOTIDE SEQUENCE [LARGE SCALE GENOMIC DNA]</scope>
    <source>
        <strain evidence="9">DSM 17980</strain>
    </source>
</reference>
<dbReference type="Proteomes" id="UP000183508">
    <property type="component" value="Unassembled WGS sequence"/>
</dbReference>
<dbReference type="AlphaFoldDB" id="A0A1I7GGQ1"/>
<evidence type="ECO:0000313" key="8">
    <source>
        <dbReference type="EMBL" id="SFU47491.1"/>
    </source>
</evidence>
<dbReference type="GO" id="GO:0016020">
    <property type="term" value="C:membrane"/>
    <property type="evidence" value="ECO:0007669"/>
    <property type="project" value="UniProtKB-SubCell"/>
</dbReference>
<evidence type="ECO:0000256" key="6">
    <source>
        <dbReference type="SAM" id="Phobius"/>
    </source>
</evidence>
<feature type="transmembrane region" description="Helical" evidence="6">
    <location>
        <begin position="138"/>
        <end position="168"/>
    </location>
</feature>
<dbReference type="GO" id="GO:0017004">
    <property type="term" value="P:cytochrome complex assembly"/>
    <property type="evidence" value="ECO:0007669"/>
    <property type="project" value="InterPro"/>
</dbReference>
<feature type="transmembrane region" description="Helical" evidence="6">
    <location>
        <begin position="215"/>
        <end position="236"/>
    </location>
</feature>
<dbReference type="PANTHER" id="PTHR31272">
    <property type="entry name" value="CYTOCHROME C-TYPE BIOGENESIS PROTEIN HI_1454-RELATED"/>
    <property type="match status" value="1"/>
</dbReference>
<evidence type="ECO:0000256" key="1">
    <source>
        <dbReference type="ARBA" id="ARBA00004141"/>
    </source>
</evidence>
<dbReference type="OrthoDB" id="9803065at2"/>
<protein>
    <submittedName>
        <fullName evidence="8">Cytochrome c-type biogenesis protein</fullName>
    </submittedName>
</protein>
<evidence type="ECO:0000313" key="9">
    <source>
        <dbReference type="Proteomes" id="UP000183508"/>
    </source>
</evidence>
<feature type="transmembrane region" description="Helical" evidence="6">
    <location>
        <begin position="62"/>
        <end position="84"/>
    </location>
</feature>
<keyword evidence="5 6" id="KW-0472">Membrane</keyword>
<evidence type="ECO:0000259" key="7">
    <source>
        <dbReference type="Pfam" id="PF02683"/>
    </source>
</evidence>
<dbReference type="InterPro" id="IPR051790">
    <property type="entry name" value="Cytochrome_c-biogenesis_DsbD"/>
</dbReference>
<dbReference type="Pfam" id="PF02683">
    <property type="entry name" value="DsbD_TM"/>
    <property type="match status" value="1"/>
</dbReference>
<sequence>MTADISWWLAFAAGLLSFVSPCTLPLFPSYLGYITGVSFTGPARGPATGPAGDRPAGLRRRAFLHALCFCAGLSVLFIMLGWGASAAGRFLIQYKQTVRVIGGVLVILFGLFMAGVLRSEWLMRERRFQLPARRPLGYLGSVLVGVAFAAGWTPCIGPIVGSVLAMIIAHPAAGAGYMFAYAAGFSLPFLVFAVTLASVRPLLRYTEAAARVGGVLLTVMGVLLLTGQLSVLALWIQRLTGFTGF</sequence>
<proteinExistence type="inferred from homology"/>
<comment type="similarity">
    <text evidence="2">Belongs to the DsbD family.</text>
</comment>
<name>A0A1I7GGQ1_9BACL</name>
<dbReference type="STRING" id="392015.SAMN05421543_102189"/>
<keyword evidence="4 6" id="KW-1133">Transmembrane helix</keyword>
<evidence type="ECO:0000256" key="3">
    <source>
        <dbReference type="ARBA" id="ARBA00022692"/>
    </source>
</evidence>
<organism evidence="8 9">
    <name type="scientific">Alicyclobacillus macrosporangiidus</name>
    <dbReference type="NCBI Taxonomy" id="392015"/>
    <lineage>
        <taxon>Bacteria</taxon>
        <taxon>Bacillati</taxon>
        <taxon>Bacillota</taxon>
        <taxon>Bacilli</taxon>
        <taxon>Bacillales</taxon>
        <taxon>Alicyclobacillaceae</taxon>
        <taxon>Alicyclobacillus</taxon>
    </lineage>
</organism>
<keyword evidence="9" id="KW-1185">Reference proteome</keyword>
<evidence type="ECO:0000256" key="4">
    <source>
        <dbReference type="ARBA" id="ARBA00022989"/>
    </source>
</evidence>
<dbReference type="EMBL" id="FPBV01000002">
    <property type="protein sequence ID" value="SFU47491.1"/>
    <property type="molecule type" value="Genomic_DNA"/>
</dbReference>